<dbReference type="Pfam" id="PF02518">
    <property type="entry name" value="HATPase_c"/>
    <property type="match status" value="1"/>
</dbReference>
<dbReference type="PANTHER" id="PTHR43065:SF46">
    <property type="entry name" value="C4-DICARBOXYLATE TRANSPORT SENSOR PROTEIN DCTB"/>
    <property type="match status" value="1"/>
</dbReference>
<keyword evidence="4" id="KW-1003">Cell membrane</keyword>
<evidence type="ECO:0000256" key="8">
    <source>
        <dbReference type="ARBA" id="ARBA00022741"/>
    </source>
</evidence>
<gene>
    <name evidence="18" type="ORF">ACFFLH_15595</name>
</gene>
<dbReference type="Gene3D" id="1.10.287.130">
    <property type="match status" value="1"/>
</dbReference>
<feature type="transmembrane region" description="Helical" evidence="14">
    <location>
        <begin position="311"/>
        <end position="332"/>
    </location>
</feature>
<comment type="subcellular location">
    <subcellularLocation>
        <location evidence="2">Cell membrane</location>
        <topology evidence="2">Multi-pass membrane protein</topology>
    </subcellularLocation>
</comment>
<evidence type="ECO:0000259" key="17">
    <source>
        <dbReference type="PROSITE" id="PS50113"/>
    </source>
</evidence>
<dbReference type="InterPro" id="IPR013767">
    <property type="entry name" value="PAS_fold"/>
</dbReference>
<keyword evidence="12" id="KW-0902">Two-component regulatory system</keyword>
<dbReference type="SUPFAM" id="SSF55874">
    <property type="entry name" value="ATPase domain of HSP90 chaperone/DNA topoisomerase II/histidine kinase"/>
    <property type="match status" value="1"/>
</dbReference>
<dbReference type="InterPro" id="IPR004358">
    <property type="entry name" value="Sig_transdc_His_kin-like_C"/>
</dbReference>
<dbReference type="InterPro" id="IPR000014">
    <property type="entry name" value="PAS"/>
</dbReference>
<evidence type="ECO:0000313" key="18">
    <source>
        <dbReference type="EMBL" id="MFB9887838.1"/>
    </source>
</evidence>
<keyword evidence="5" id="KW-0597">Phosphoprotein</keyword>
<dbReference type="PROSITE" id="PS50113">
    <property type="entry name" value="PAC"/>
    <property type="match status" value="1"/>
</dbReference>
<keyword evidence="9" id="KW-0418">Kinase</keyword>
<dbReference type="InterPro" id="IPR036097">
    <property type="entry name" value="HisK_dim/P_sf"/>
</dbReference>
<dbReference type="SUPFAM" id="SSF47384">
    <property type="entry name" value="Homodimeric domain of signal transducing histidine kinase"/>
    <property type="match status" value="1"/>
</dbReference>
<dbReference type="EMBL" id="JBHLZN010000006">
    <property type="protein sequence ID" value="MFB9887838.1"/>
    <property type="molecule type" value="Genomic_DNA"/>
</dbReference>
<evidence type="ECO:0000256" key="12">
    <source>
        <dbReference type="ARBA" id="ARBA00023012"/>
    </source>
</evidence>
<dbReference type="InterPro" id="IPR036890">
    <property type="entry name" value="HATPase_C_sf"/>
</dbReference>
<dbReference type="PROSITE" id="PS50109">
    <property type="entry name" value="HIS_KIN"/>
    <property type="match status" value="1"/>
</dbReference>
<dbReference type="NCBIfam" id="TIGR00229">
    <property type="entry name" value="sensory_box"/>
    <property type="match status" value="1"/>
</dbReference>
<keyword evidence="14" id="KW-0472">Membrane</keyword>
<reference evidence="18 19" key="1">
    <citation type="submission" date="2024-09" db="EMBL/GenBank/DDBJ databases">
        <authorList>
            <person name="Sun Q."/>
            <person name="Mori K."/>
        </authorList>
    </citation>
    <scope>NUCLEOTIDE SEQUENCE [LARGE SCALE GENOMIC DNA]</scope>
    <source>
        <strain evidence="18 19">ATCC 51285</strain>
    </source>
</reference>
<feature type="domain" description="PAS" evidence="16">
    <location>
        <begin position="356"/>
        <end position="412"/>
    </location>
</feature>
<dbReference type="GO" id="GO:0005524">
    <property type="term" value="F:ATP binding"/>
    <property type="evidence" value="ECO:0007669"/>
    <property type="project" value="UniProtKB-KW"/>
</dbReference>
<dbReference type="CDD" id="cd00082">
    <property type="entry name" value="HisKA"/>
    <property type="match status" value="1"/>
</dbReference>
<protein>
    <recommendedName>
        <fullName evidence="3">histidine kinase</fullName>
        <ecNumber evidence="3">2.7.13.3</ecNumber>
    </recommendedName>
</protein>
<dbReference type="InterPro" id="IPR005467">
    <property type="entry name" value="His_kinase_dom"/>
</dbReference>
<dbReference type="SUPFAM" id="SSF55785">
    <property type="entry name" value="PYP-like sensor domain (PAS domain)"/>
    <property type="match status" value="1"/>
</dbReference>
<dbReference type="SUPFAM" id="SSF103190">
    <property type="entry name" value="Sensory domain-like"/>
    <property type="match status" value="1"/>
</dbReference>
<dbReference type="Proteomes" id="UP001589628">
    <property type="component" value="Unassembled WGS sequence"/>
</dbReference>
<accession>A0ABV5ZEX7</accession>
<evidence type="ECO:0000256" key="4">
    <source>
        <dbReference type="ARBA" id="ARBA00022475"/>
    </source>
</evidence>
<organism evidence="18 19">
    <name type="scientific">Balneatrix alpica</name>
    <dbReference type="NCBI Taxonomy" id="75684"/>
    <lineage>
        <taxon>Bacteria</taxon>
        <taxon>Pseudomonadati</taxon>
        <taxon>Pseudomonadota</taxon>
        <taxon>Gammaproteobacteria</taxon>
        <taxon>Oceanospirillales</taxon>
        <taxon>Balneatrichaceae</taxon>
        <taxon>Balneatrix</taxon>
    </lineage>
</organism>
<proteinExistence type="predicted"/>
<dbReference type="InterPro" id="IPR000700">
    <property type="entry name" value="PAS-assoc_C"/>
</dbReference>
<feature type="coiled-coil region" evidence="13">
    <location>
        <begin position="475"/>
        <end position="524"/>
    </location>
</feature>
<dbReference type="PROSITE" id="PS50112">
    <property type="entry name" value="PAS"/>
    <property type="match status" value="1"/>
</dbReference>
<dbReference type="EC" id="2.7.13.3" evidence="3"/>
<evidence type="ECO:0000256" key="6">
    <source>
        <dbReference type="ARBA" id="ARBA00022679"/>
    </source>
</evidence>
<dbReference type="Pfam" id="PF00512">
    <property type="entry name" value="HisKA"/>
    <property type="match status" value="1"/>
</dbReference>
<dbReference type="Gene3D" id="3.30.565.10">
    <property type="entry name" value="Histidine kinase-like ATPase, C-terminal domain"/>
    <property type="match status" value="1"/>
</dbReference>
<keyword evidence="7 14" id="KW-0812">Transmembrane</keyword>
<keyword evidence="8" id="KW-0547">Nucleotide-binding</keyword>
<dbReference type="SMART" id="SM00091">
    <property type="entry name" value="PAS"/>
    <property type="match status" value="1"/>
</dbReference>
<evidence type="ECO:0000259" key="16">
    <source>
        <dbReference type="PROSITE" id="PS50112"/>
    </source>
</evidence>
<dbReference type="InterPro" id="IPR035965">
    <property type="entry name" value="PAS-like_dom_sf"/>
</dbReference>
<keyword evidence="19" id="KW-1185">Reference proteome</keyword>
<evidence type="ECO:0000256" key="1">
    <source>
        <dbReference type="ARBA" id="ARBA00000085"/>
    </source>
</evidence>
<keyword evidence="6" id="KW-0808">Transferase</keyword>
<feature type="transmembrane region" description="Helical" evidence="14">
    <location>
        <begin position="12"/>
        <end position="34"/>
    </location>
</feature>
<evidence type="ECO:0000256" key="9">
    <source>
        <dbReference type="ARBA" id="ARBA00022777"/>
    </source>
</evidence>
<dbReference type="InterPro" id="IPR029151">
    <property type="entry name" value="Sensor-like_sf"/>
</dbReference>
<evidence type="ECO:0000256" key="10">
    <source>
        <dbReference type="ARBA" id="ARBA00022840"/>
    </source>
</evidence>
<dbReference type="CDD" id="cd00130">
    <property type="entry name" value="PAS"/>
    <property type="match status" value="1"/>
</dbReference>
<keyword evidence="11 14" id="KW-1133">Transmembrane helix</keyword>
<evidence type="ECO:0000256" key="2">
    <source>
        <dbReference type="ARBA" id="ARBA00004651"/>
    </source>
</evidence>
<evidence type="ECO:0000313" key="19">
    <source>
        <dbReference type="Proteomes" id="UP001589628"/>
    </source>
</evidence>
<dbReference type="PANTHER" id="PTHR43065">
    <property type="entry name" value="SENSOR HISTIDINE KINASE"/>
    <property type="match status" value="1"/>
</dbReference>
<evidence type="ECO:0000256" key="5">
    <source>
        <dbReference type="ARBA" id="ARBA00022553"/>
    </source>
</evidence>
<evidence type="ECO:0000256" key="13">
    <source>
        <dbReference type="SAM" id="Coils"/>
    </source>
</evidence>
<dbReference type="SMART" id="SM00387">
    <property type="entry name" value="HATPase_c"/>
    <property type="match status" value="1"/>
</dbReference>
<dbReference type="Pfam" id="PF00989">
    <property type="entry name" value="PAS"/>
    <property type="match status" value="1"/>
</dbReference>
<keyword evidence="13" id="KW-0175">Coiled coil</keyword>
<dbReference type="PRINTS" id="PR00344">
    <property type="entry name" value="BCTRLSENSOR"/>
</dbReference>
<evidence type="ECO:0000256" key="11">
    <source>
        <dbReference type="ARBA" id="ARBA00022989"/>
    </source>
</evidence>
<evidence type="ECO:0000256" key="14">
    <source>
        <dbReference type="SAM" id="Phobius"/>
    </source>
</evidence>
<evidence type="ECO:0000256" key="7">
    <source>
        <dbReference type="ARBA" id="ARBA00022692"/>
    </source>
</evidence>
<evidence type="ECO:0000256" key="3">
    <source>
        <dbReference type="ARBA" id="ARBA00012438"/>
    </source>
</evidence>
<dbReference type="InterPro" id="IPR003661">
    <property type="entry name" value="HisK_dim/P_dom"/>
</dbReference>
<feature type="domain" description="Histidine kinase" evidence="15">
    <location>
        <begin position="536"/>
        <end position="750"/>
    </location>
</feature>
<keyword evidence="10 18" id="KW-0067">ATP-binding</keyword>
<sequence>MQLPVIHSRRTWLSLGVLVAIALGVILVWQTAYWTHRSAMDELQSQSNSQLERFRISLERELSKYEYLPELLATHPDLTRALLQPGDIQIQRQINQRLRTLNDIAGASVIYLMDTRGDTLASSNWMEDDSFVGKNFSYRPYFTQAMAGKPGRYYALGTTSKVRGYFFSYPIHMGADILGIVVVKVAFSKLESLWQQDQSEFVVTDKDGVIFISTRPEWQLKTLSPLSRSDQDRLMQSLRYGDQELSPLPVLEGRQLSEQTRLITLLEGQAADPKTLDGVEGADYLLQSNPLPEYDFNLIAFTQLSSAYAQVAYNALLVAFLYLSAVLTLVFIRLRRRIRHEREAFRHHTSQTHALNKARIQAIIDNTHAGLITLDSEGRIESFNPMAESLFGYNWAAIKGEFFSRLIEPEDRGLCWQQLQHLKLQRDPARQPISLLETRGRRQDGTAFPMEWVIGDMHLQDERKFLITVHDITERKRYEEALRQARDKLESRVEERTADLTRSNERLQQEIAEHQRTQNELIQTAKLALLGQMSAGINHELNQPLAAIRSYTDNAQTLLARGQHQQVDTNLSAIRQLTERMAKQIAQFKVFARKSSGTPEPVQWQLVLEGAQAIMQGLLDKQRIELSIDPACRQQWVQGDMLQLEQVLVNLLTNAAQAMQELPQGRILIKGENLAEQRYALRILDQGPGIPSEHLPRLFEPFFTSKPMGQGLGIGLSISHRIIENLGGELSVRNHPAGGAEFSIVLPCAQAPAPRLGMIG</sequence>
<evidence type="ECO:0000259" key="15">
    <source>
        <dbReference type="PROSITE" id="PS50109"/>
    </source>
</evidence>
<dbReference type="SMART" id="SM00388">
    <property type="entry name" value="HisKA"/>
    <property type="match status" value="1"/>
</dbReference>
<name>A0ABV5ZEX7_9GAMM</name>
<feature type="domain" description="PAC" evidence="17">
    <location>
        <begin position="434"/>
        <end position="484"/>
    </location>
</feature>
<dbReference type="InterPro" id="IPR003594">
    <property type="entry name" value="HATPase_dom"/>
</dbReference>
<comment type="caution">
    <text evidence="18">The sequence shown here is derived from an EMBL/GenBank/DDBJ whole genome shotgun (WGS) entry which is preliminary data.</text>
</comment>
<dbReference type="Gene3D" id="3.30.450.20">
    <property type="entry name" value="PAS domain"/>
    <property type="match status" value="3"/>
</dbReference>
<dbReference type="RefSeq" id="WP_027312558.1">
    <property type="nucleotide sequence ID" value="NZ_JBHLZN010000006.1"/>
</dbReference>
<comment type="catalytic activity">
    <reaction evidence="1">
        <text>ATP + protein L-histidine = ADP + protein N-phospho-L-histidine.</text>
        <dbReference type="EC" id="2.7.13.3"/>
    </reaction>
</comment>